<dbReference type="SMART" id="SM00387">
    <property type="entry name" value="HATPase_c"/>
    <property type="match status" value="1"/>
</dbReference>
<dbReference type="InterPro" id="IPR014710">
    <property type="entry name" value="RmlC-like_jellyroll"/>
</dbReference>
<dbReference type="SUPFAM" id="SSF55874">
    <property type="entry name" value="ATPase domain of HSP90 chaperone/DNA topoisomerase II/histidine kinase"/>
    <property type="match status" value="1"/>
</dbReference>
<dbReference type="PANTHER" id="PTHR43065">
    <property type="entry name" value="SENSOR HISTIDINE KINASE"/>
    <property type="match status" value="1"/>
</dbReference>
<dbReference type="InterPro" id="IPR003594">
    <property type="entry name" value="HATPase_dom"/>
</dbReference>
<dbReference type="AlphaFoldDB" id="A0A7W8J5N4"/>
<gene>
    <name evidence="5" type="ORF">HDF10_001068</name>
</gene>
<feature type="domain" description="Cyclic nucleotide-binding" evidence="3">
    <location>
        <begin position="44"/>
        <end position="161"/>
    </location>
</feature>
<proteinExistence type="predicted"/>
<name>A0A7W8J5N4_9BACT</name>
<dbReference type="PROSITE" id="PS50042">
    <property type="entry name" value="CNMP_BINDING_3"/>
    <property type="match status" value="1"/>
</dbReference>
<evidence type="ECO:0000313" key="6">
    <source>
        <dbReference type="Proteomes" id="UP000569092"/>
    </source>
</evidence>
<evidence type="ECO:0000256" key="1">
    <source>
        <dbReference type="ARBA" id="ARBA00000085"/>
    </source>
</evidence>
<evidence type="ECO:0000259" key="4">
    <source>
        <dbReference type="PROSITE" id="PS50109"/>
    </source>
</evidence>
<dbReference type="Pfam" id="PF02518">
    <property type="entry name" value="HATPase_c"/>
    <property type="match status" value="1"/>
</dbReference>
<organism evidence="5 6">
    <name type="scientific">Tunturiibacter lichenicola</name>
    <dbReference type="NCBI Taxonomy" id="2051959"/>
    <lineage>
        <taxon>Bacteria</taxon>
        <taxon>Pseudomonadati</taxon>
        <taxon>Acidobacteriota</taxon>
        <taxon>Terriglobia</taxon>
        <taxon>Terriglobales</taxon>
        <taxon>Acidobacteriaceae</taxon>
        <taxon>Tunturiibacter</taxon>
    </lineage>
</organism>
<dbReference type="EC" id="2.7.13.3" evidence="2"/>
<comment type="caution">
    <text evidence="5">The sequence shown here is derived from an EMBL/GenBank/DDBJ whole genome shotgun (WGS) entry which is preliminary data.</text>
</comment>
<accession>A0A7W8J5N4</accession>
<evidence type="ECO:0000259" key="3">
    <source>
        <dbReference type="PROSITE" id="PS50042"/>
    </source>
</evidence>
<dbReference type="PANTHER" id="PTHR43065:SF48">
    <property type="entry name" value="HISTIDINE KINASE"/>
    <property type="match status" value="1"/>
</dbReference>
<dbReference type="InterPro" id="IPR004358">
    <property type="entry name" value="Sig_transdc_His_kin-like_C"/>
</dbReference>
<dbReference type="InterPro" id="IPR018490">
    <property type="entry name" value="cNMP-bd_dom_sf"/>
</dbReference>
<dbReference type="PROSITE" id="PS50109">
    <property type="entry name" value="HIS_KIN"/>
    <property type="match status" value="1"/>
</dbReference>
<protein>
    <recommendedName>
        <fullName evidence="2">histidine kinase</fullName>
        <ecNumber evidence="2">2.7.13.3</ecNumber>
    </recommendedName>
</protein>
<dbReference type="EMBL" id="JACHDZ010000001">
    <property type="protein sequence ID" value="MBB5343118.1"/>
    <property type="molecule type" value="Genomic_DNA"/>
</dbReference>
<evidence type="ECO:0000256" key="2">
    <source>
        <dbReference type="ARBA" id="ARBA00012438"/>
    </source>
</evidence>
<dbReference type="PRINTS" id="PR00344">
    <property type="entry name" value="BCTRLSENSOR"/>
</dbReference>
<keyword evidence="5" id="KW-0418">Kinase</keyword>
<dbReference type="Gene3D" id="2.60.120.10">
    <property type="entry name" value="Jelly Rolls"/>
    <property type="match status" value="1"/>
</dbReference>
<dbReference type="Proteomes" id="UP000569092">
    <property type="component" value="Unassembled WGS sequence"/>
</dbReference>
<dbReference type="SUPFAM" id="SSF51206">
    <property type="entry name" value="cAMP-binding domain-like"/>
    <property type="match status" value="1"/>
</dbReference>
<feature type="domain" description="Histidine kinase" evidence="4">
    <location>
        <begin position="287"/>
        <end position="495"/>
    </location>
</feature>
<evidence type="ECO:0000313" key="5">
    <source>
        <dbReference type="EMBL" id="MBB5343118.1"/>
    </source>
</evidence>
<dbReference type="InterPro" id="IPR000595">
    <property type="entry name" value="cNMP-bd_dom"/>
</dbReference>
<dbReference type="Gene3D" id="1.10.287.130">
    <property type="match status" value="1"/>
</dbReference>
<sequence>MATVDNYESLLPTLPVPAVDQVATTPAQKSPIADIVAALRTITPLDGLTEEEYTWLATKGTERMGGDRSIVFREGEPACNMNFLLKGEVQVRRRFSNAPLFIGRAGSMTGKLPFSRMKNYGGEGYSVGPVWAIDIHESLFPEMLAAIPSMGQRCVSALLDRVREVTRMEQQSEKLNALGKLAANLSHELNNPASAAQRSAASLFGELKEYGEQKYKLGNLCLPDETTEKYKDWIKNARARMSAYSNLPKGSQNPLANTDREEMLVQWLNAHNVPNPWTIAPALSETTLAFDLLDELAEIVGPEVLPVAVATVASSLRVERMAETVVDSTVRIFDLISAIKDYSYMDQAPIQDVDLAQSLENTLVMFNSRLRNVKVELEFDPNLETVSAYGSELNQVWTALIENALDAMDDMGTLRLLTKGGGQMALVEVWDSGPGIDPAIKSRIFEPFFTTKAPGRGLGQGLDTVQRIVNKHSGFVTVESKPGATCFQVRLPLDRLQAY</sequence>
<dbReference type="Gene3D" id="3.30.565.10">
    <property type="entry name" value="Histidine kinase-like ATPase, C-terminal domain"/>
    <property type="match status" value="1"/>
</dbReference>
<reference evidence="5 6" key="1">
    <citation type="submission" date="2020-08" db="EMBL/GenBank/DDBJ databases">
        <title>Genomic Encyclopedia of Type Strains, Phase IV (KMG-V): Genome sequencing to study the core and pangenomes of soil and plant-associated prokaryotes.</title>
        <authorList>
            <person name="Whitman W."/>
        </authorList>
    </citation>
    <scope>NUCLEOTIDE SEQUENCE [LARGE SCALE GENOMIC DNA]</scope>
    <source>
        <strain evidence="5 6">M8US30</strain>
    </source>
</reference>
<keyword evidence="5" id="KW-0808">Transferase</keyword>
<dbReference type="InterPro" id="IPR005467">
    <property type="entry name" value="His_kinase_dom"/>
</dbReference>
<comment type="catalytic activity">
    <reaction evidence="1">
        <text>ATP + protein L-histidine = ADP + protein N-phospho-L-histidine.</text>
        <dbReference type="EC" id="2.7.13.3"/>
    </reaction>
</comment>
<dbReference type="InterPro" id="IPR036890">
    <property type="entry name" value="HATPase_C_sf"/>
</dbReference>
<dbReference type="GO" id="GO:0004673">
    <property type="term" value="F:protein histidine kinase activity"/>
    <property type="evidence" value="ECO:0007669"/>
    <property type="project" value="UniProtKB-EC"/>
</dbReference>